<proteinExistence type="predicted"/>
<dbReference type="OrthoDB" id="677387at2"/>
<dbReference type="AlphaFoldDB" id="A0A4R8DKR6"/>
<gene>
    <name evidence="1" type="ORF">EDB95_5451</name>
</gene>
<organism evidence="1 2">
    <name type="scientific">Dinghuibacter silviterrae</name>
    <dbReference type="NCBI Taxonomy" id="1539049"/>
    <lineage>
        <taxon>Bacteria</taxon>
        <taxon>Pseudomonadati</taxon>
        <taxon>Bacteroidota</taxon>
        <taxon>Chitinophagia</taxon>
        <taxon>Chitinophagales</taxon>
        <taxon>Chitinophagaceae</taxon>
        <taxon>Dinghuibacter</taxon>
    </lineage>
</organism>
<protein>
    <submittedName>
        <fullName evidence="1">Uncharacterized protein</fullName>
    </submittedName>
</protein>
<sequence length="455" mass="51972">MKLLNRLTALFRARAPRHDSSPHPETGPDGLDDRLPDELDALITREAYSWVVGQTIRRLGKTKHLFRLQWGHLFYTGLEGTSWRQVNLIHLVQLLAGEDRGTWSEKIGWYVDLHRADQEALEVLLASFEEASGRLTVRLHTKETYVQFPTDGYILKPVLPELYAAVALELPGQFHILQRTEVAHWGIDEDELLWTAYANLSDKREQIEVVEEKGDGFVLTSLLHKDYAAAFALDFGNHCSEWLGKMGAMVGLPNKGNVFIYPVTDPNVFNAAFTKMAEMINRHFQEGPSPLSNELYWFHHNRFERFPKIMEGHTLTYSIPNRLLAYLRTPLAHPAFFSDLKDNLLEGYWEGYYEYGQGFRAPLLGSRREFQLTLRSKAGQLEGTCVDEDHSGQAGVWGFVDRELISFIKKFPESPTQDIHYTGFFDAREVSFTGTWVIDEGNGQVCSGSWAMVKL</sequence>
<dbReference type="RefSeq" id="WP_134000122.1">
    <property type="nucleotide sequence ID" value="NZ_SODV01000002.1"/>
</dbReference>
<dbReference type="EMBL" id="SODV01000002">
    <property type="protein sequence ID" value="TDW97600.1"/>
    <property type="molecule type" value="Genomic_DNA"/>
</dbReference>
<comment type="caution">
    <text evidence="1">The sequence shown here is derived from an EMBL/GenBank/DDBJ whole genome shotgun (WGS) entry which is preliminary data.</text>
</comment>
<evidence type="ECO:0000313" key="2">
    <source>
        <dbReference type="Proteomes" id="UP000294498"/>
    </source>
</evidence>
<reference evidence="1 2" key="1">
    <citation type="submission" date="2019-03" db="EMBL/GenBank/DDBJ databases">
        <title>Genomic Encyclopedia of Type Strains, Phase IV (KMG-IV): sequencing the most valuable type-strain genomes for metagenomic binning, comparative biology and taxonomic classification.</title>
        <authorList>
            <person name="Goeker M."/>
        </authorList>
    </citation>
    <scope>NUCLEOTIDE SEQUENCE [LARGE SCALE GENOMIC DNA]</scope>
    <source>
        <strain evidence="1 2">DSM 100059</strain>
    </source>
</reference>
<name>A0A4R8DKR6_9BACT</name>
<evidence type="ECO:0000313" key="1">
    <source>
        <dbReference type="EMBL" id="TDW97600.1"/>
    </source>
</evidence>
<accession>A0A4R8DKR6</accession>
<dbReference type="Proteomes" id="UP000294498">
    <property type="component" value="Unassembled WGS sequence"/>
</dbReference>
<keyword evidence="2" id="KW-1185">Reference proteome</keyword>